<evidence type="ECO:0000256" key="1">
    <source>
        <dbReference type="ARBA" id="ARBA00004382"/>
    </source>
</evidence>
<evidence type="ECO:0000313" key="16">
    <source>
        <dbReference type="EMBL" id="MEM5500863.1"/>
    </source>
</evidence>
<evidence type="ECO:0000256" key="7">
    <source>
        <dbReference type="ARBA" id="ARBA00023136"/>
    </source>
</evidence>
<dbReference type="Proteomes" id="UP001477870">
    <property type="component" value="Unassembled WGS sequence"/>
</dbReference>
<dbReference type="SUPFAM" id="SSF109998">
    <property type="entry name" value="Triger factor/SurA peptide-binding domain-like"/>
    <property type="match status" value="1"/>
</dbReference>
<dbReference type="InterPro" id="IPR000297">
    <property type="entry name" value="PPIase_PpiC"/>
</dbReference>
<evidence type="ECO:0000256" key="8">
    <source>
        <dbReference type="ARBA" id="ARBA00023186"/>
    </source>
</evidence>
<dbReference type="InterPro" id="IPR046357">
    <property type="entry name" value="PPIase_dom_sf"/>
</dbReference>
<evidence type="ECO:0000256" key="14">
    <source>
        <dbReference type="SAM" id="Phobius"/>
    </source>
</evidence>
<evidence type="ECO:0000256" key="13">
    <source>
        <dbReference type="ARBA" id="ARBA00042775"/>
    </source>
</evidence>
<keyword evidence="7 14" id="KW-0472">Membrane</keyword>
<evidence type="ECO:0000256" key="4">
    <source>
        <dbReference type="ARBA" id="ARBA00022519"/>
    </source>
</evidence>
<dbReference type="Pfam" id="PF13145">
    <property type="entry name" value="Rotamase_2"/>
    <property type="match status" value="1"/>
</dbReference>
<accession>A0ABU9T417</accession>
<evidence type="ECO:0000313" key="17">
    <source>
        <dbReference type="Proteomes" id="UP001477870"/>
    </source>
</evidence>
<keyword evidence="6 14" id="KW-1133">Transmembrane helix</keyword>
<dbReference type="Gene3D" id="3.10.50.40">
    <property type="match status" value="1"/>
</dbReference>
<feature type="domain" description="PpiC" evidence="15">
    <location>
        <begin position="251"/>
        <end position="369"/>
    </location>
</feature>
<dbReference type="PANTHER" id="PTHR47529:SF1">
    <property type="entry name" value="PERIPLASMIC CHAPERONE PPID"/>
    <property type="match status" value="1"/>
</dbReference>
<dbReference type="Pfam" id="PF13624">
    <property type="entry name" value="SurA_N_3"/>
    <property type="match status" value="1"/>
</dbReference>
<evidence type="ECO:0000256" key="10">
    <source>
        <dbReference type="ARBA" id="ARBA00031484"/>
    </source>
</evidence>
<dbReference type="InterPro" id="IPR052029">
    <property type="entry name" value="PpiD_chaperone"/>
</dbReference>
<evidence type="ECO:0000256" key="12">
    <source>
        <dbReference type="ARBA" id="ARBA00040743"/>
    </source>
</evidence>
<evidence type="ECO:0000256" key="6">
    <source>
        <dbReference type="ARBA" id="ARBA00022989"/>
    </source>
</evidence>
<feature type="transmembrane region" description="Helical" evidence="14">
    <location>
        <begin position="12"/>
        <end position="31"/>
    </location>
</feature>
<comment type="similarity">
    <text evidence="11">Belongs to the PpiD chaperone family.</text>
</comment>
<gene>
    <name evidence="16" type="ORF">WNY59_04595</name>
</gene>
<dbReference type="EMBL" id="JBBMQO010000002">
    <property type="protein sequence ID" value="MEM5500863.1"/>
    <property type="molecule type" value="Genomic_DNA"/>
</dbReference>
<keyword evidence="3" id="KW-1003">Cell membrane</keyword>
<name>A0ABU9T417_9HYPH</name>
<dbReference type="RefSeq" id="WP_342847221.1">
    <property type="nucleotide sequence ID" value="NZ_JBBMQO010000002.1"/>
</dbReference>
<dbReference type="InterPro" id="IPR027304">
    <property type="entry name" value="Trigger_fact/SurA_dom_sf"/>
</dbReference>
<proteinExistence type="inferred from homology"/>
<comment type="caution">
    <text evidence="16">The sequence shown here is derived from an EMBL/GenBank/DDBJ whole genome shotgun (WGS) entry which is preliminary data.</text>
</comment>
<reference evidence="16 17" key="1">
    <citation type="submission" date="2024-03" db="EMBL/GenBank/DDBJ databases">
        <title>Community enrichment and isolation of bacterial strains for fucoidan degradation.</title>
        <authorList>
            <person name="Sichert A."/>
        </authorList>
    </citation>
    <scope>NUCLEOTIDE SEQUENCE [LARGE SCALE GENOMIC DNA]</scope>
    <source>
        <strain evidence="16 17">AS62</strain>
    </source>
</reference>
<sequence length="629" mass="68416">MLSTLRDASKGWVAKILLLLLVLSFAVWGIADQLNGNIGGTTVIEAGNTKVTATEYRLAYDRQISVLSQRLGQRISNEQARLFGIDGQVLGRLVGGAVLDEQARVMKLGLSEDRLASLIAEDEAFQGLSGQFDRGQFRAVLNNVGMREQDYIVSRQQAAIRQQVAEAVSDGMTAPKTFLDALFQFQGQTRDVQYVSIDEQSLAEIEMADDAGLKAFFEENKADYRAPEYRTFKVVTLTAQTLANPDDIAMDDVRAEYDKNQDLYSTPETRTIQQLVFDDKEAANVARERILAGETFEAAVEAAGRSMSDVTLGTFSKADAPSTEIGDAAFELASTTDISPVIDGLFGPILIRVSEIIKEDVKPFAAVSDEIRRDMALVEAQDILLNVHDGYEDARAGGDSLDEAASKQKLEVKTFELVDRQGLDNNGQSVDIGDEKSAIIQAVFEAEENTENQPLNAGRDGFIWYEVTKVEESRDRDFDEVKDRVQADWLIAEKSKQLSAEAERLASAIRDGGDMNALAAEKSYPVESKFGVARNADDADFGNAGVGEIFAVGPQGVAVAEAATGNRRLVFKIQAINTPLGNGETLSDQETAAVNSAVGNDLLDQLVGRLQNEFPVSINQSAIQAALLQ</sequence>
<evidence type="ECO:0000256" key="3">
    <source>
        <dbReference type="ARBA" id="ARBA00022475"/>
    </source>
</evidence>
<keyword evidence="4" id="KW-0997">Cell inner membrane</keyword>
<keyword evidence="8" id="KW-0143">Chaperone</keyword>
<evidence type="ECO:0000256" key="11">
    <source>
        <dbReference type="ARBA" id="ARBA00038408"/>
    </source>
</evidence>
<keyword evidence="5 14" id="KW-0812">Transmembrane</keyword>
<evidence type="ECO:0000259" key="15">
    <source>
        <dbReference type="Pfam" id="PF13145"/>
    </source>
</evidence>
<dbReference type="PANTHER" id="PTHR47529">
    <property type="entry name" value="PEPTIDYL-PROLYL CIS-TRANS ISOMERASE D"/>
    <property type="match status" value="1"/>
</dbReference>
<protein>
    <recommendedName>
        <fullName evidence="2">Parvulin-like PPIase</fullName>
    </recommendedName>
    <alternativeName>
        <fullName evidence="9">Peptidyl-prolyl cis-trans isomerase plp</fullName>
    </alternativeName>
    <alternativeName>
        <fullName evidence="12">Periplasmic chaperone PpiD</fullName>
    </alternativeName>
    <alternativeName>
        <fullName evidence="13">Periplasmic folding chaperone</fullName>
    </alternativeName>
    <alternativeName>
        <fullName evidence="10">Rotamase plp</fullName>
    </alternativeName>
</protein>
<evidence type="ECO:0000256" key="9">
    <source>
        <dbReference type="ARBA" id="ARBA00030642"/>
    </source>
</evidence>
<evidence type="ECO:0000256" key="5">
    <source>
        <dbReference type="ARBA" id="ARBA00022692"/>
    </source>
</evidence>
<organism evidence="16 17">
    <name type="scientific">Ahrensia kielensis</name>
    <dbReference type="NCBI Taxonomy" id="76980"/>
    <lineage>
        <taxon>Bacteria</taxon>
        <taxon>Pseudomonadati</taxon>
        <taxon>Pseudomonadota</taxon>
        <taxon>Alphaproteobacteria</taxon>
        <taxon>Hyphomicrobiales</taxon>
        <taxon>Ahrensiaceae</taxon>
        <taxon>Ahrensia</taxon>
    </lineage>
</organism>
<evidence type="ECO:0000256" key="2">
    <source>
        <dbReference type="ARBA" id="ARBA00018370"/>
    </source>
</evidence>
<comment type="subcellular location">
    <subcellularLocation>
        <location evidence="1">Cell inner membrane</location>
        <topology evidence="1">Single-pass type II membrane protein</topology>
        <orientation evidence="1">Periplasmic side</orientation>
    </subcellularLocation>
</comment>
<keyword evidence="17" id="KW-1185">Reference proteome</keyword>